<evidence type="ECO:0000256" key="3">
    <source>
        <dbReference type="ARBA" id="ARBA00022679"/>
    </source>
</evidence>
<dbReference type="GO" id="GO:0003908">
    <property type="term" value="F:methylated-DNA-[protein]-cysteine S-methyltransferase activity"/>
    <property type="evidence" value="ECO:0007669"/>
    <property type="project" value="UniProtKB-EC"/>
</dbReference>
<dbReference type="InterPro" id="IPR036388">
    <property type="entry name" value="WH-like_DNA-bd_sf"/>
</dbReference>
<dbReference type="Pfam" id="PF01035">
    <property type="entry name" value="DNA_binding_1"/>
    <property type="match status" value="1"/>
</dbReference>
<reference evidence="8 9" key="1">
    <citation type="journal article" date="2020" name="Microorganisms">
        <title>Description of Komagataeibacter melaceti sp. nov. and Komagataeibacter melomenusus sp. nov. Isolated from Apple Cider Vinegar.</title>
        <authorList>
            <person name="Maric L."/>
            <person name="Cleenwerck I."/>
            <person name="Accetto T."/>
            <person name="Vandamme P."/>
            <person name="Trcek J."/>
        </authorList>
    </citation>
    <scope>NUCLEOTIDE SEQUENCE [LARGE SCALE GENOMIC DNA]</scope>
    <source>
        <strain evidence="8 9">AV436</strain>
    </source>
</reference>
<evidence type="ECO:0000256" key="5">
    <source>
        <dbReference type="ARBA" id="ARBA00023204"/>
    </source>
</evidence>
<dbReference type="Gene3D" id="3.30.160.70">
    <property type="entry name" value="Methylated DNA-protein cysteine methyltransferase domain"/>
    <property type="match status" value="1"/>
</dbReference>
<dbReference type="NCBIfam" id="TIGR00589">
    <property type="entry name" value="ogt"/>
    <property type="match status" value="1"/>
</dbReference>
<dbReference type="SUPFAM" id="SSF53155">
    <property type="entry name" value="Methylated DNA-protein cysteine methyltransferase domain"/>
    <property type="match status" value="1"/>
</dbReference>
<evidence type="ECO:0000259" key="7">
    <source>
        <dbReference type="Pfam" id="PF01035"/>
    </source>
</evidence>
<sequence>MTPFRHRADIRFITGPSGLGMVLVALGPEGLVGIMLDTDERALQRAVMAAFPAARAGGADDAALAQGLAAVTACIETPWAMPDLPLAVQGTLFQLQVWQALRAIPCGQTVTYGELAARIGRPGAVRAVAGACAANRLAVVVPCHRVIRTDGSLSGYRWGVARKQALLARERAWRAGKKG</sequence>
<evidence type="ECO:0000313" key="9">
    <source>
        <dbReference type="Proteomes" id="UP000623090"/>
    </source>
</evidence>
<dbReference type="InterPro" id="IPR036217">
    <property type="entry name" value="MethylDNA_cys_MeTrfase_DNAb"/>
</dbReference>
<evidence type="ECO:0000256" key="6">
    <source>
        <dbReference type="ARBA" id="ARBA00049348"/>
    </source>
</evidence>
<dbReference type="GO" id="GO:0032259">
    <property type="term" value="P:methylation"/>
    <property type="evidence" value="ECO:0007669"/>
    <property type="project" value="UniProtKB-KW"/>
</dbReference>
<keyword evidence="4" id="KW-0227">DNA damage</keyword>
<dbReference type="InterPro" id="IPR001497">
    <property type="entry name" value="MethylDNA_cys_MeTrfase_AS"/>
</dbReference>
<keyword evidence="3 8" id="KW-0808">Transferase</keyword>
<keyword evidence="2 8" id="KW-0489">Methyltransferase</keyword>
<organism evidence="8 9">
    <name type="scientific">Komagataeibacter melomenusus</name>
    <dbReference type="NCBI Taxonomy" id="2766578"/>
    <lineage>
        <taxon>Bacteria</taxon>
        <taxon>Pseudomonadati</taxon>
        <taxon>Pseudomonadota</taxon>
        <taxon>Alphaproteobacteria</taxon>
        <taxon>Acetobacterales</taxon>
        <taxon>Acetobacteraceae</taxon>
        <taxon>Komagataeibacter</taxon>
    </lineage>
</organism>
<dbReference type="InterPro" id="IPR036631">
    <property type="entry name" value="MGMT_N_sf"/>
</dbReference>
<dbReference type="PROSITE" id="PS00374">
    <property type="entry name" value="MGMT"/>
    <property type="match status" value="1"/>
</dbReference>
<evidence type="ECO:0000256" key="4">
    <source>
        <dbReference type="ARBA" id="ARBA00022763"/>
    </source>
</evidence>
<evidence type="ECO:0000313" key="8">
    <source>
        <dbReference type="EMBL" id="NPC67741.1"/>
    </source>
</evidence>
<protein>
    <submittedName>
        <fullName evidence="8">Methylated-DNA--[protein]-cysteine S-methyltransferase</fullName>
        <ecNumber evidence="8">2.1.1.63</ecNumber>
    </submittedName>
</protein>
<dbReference type="EC" id="2.1.1.63" evidence="8"/>
<dbReference type="InterPro" id="IPR014048">
    <property type="entry name" value="MethylDNA_cys_MeTrfase_DNA-bd"/>
</dbReference>
<comment type="catalytic activity">
    <reaction evidence="6">
        <text>a 6-O-methyl-2'-deoxyguanosine in DNA + L-cysteinyl-[protein] = S-methyl-L-cysteinyl-[protein] + a 2'-deoxyguanosine in DNA</text>
        <dbReference type="Rhea" id="RHEA:24000"/>
        <dbReference type="Rhea" id="RHEA-COMP:10131"/>
        <dbReference type="Rhea" id="RHEA-COMP:10132"/>
        <dbReference type="Rhea" id="RHEA-COMP:11367"/>
        <dbReference type="Rhea" id="RHEA-COMP:11368"/>
        <dbReference type="ChEBI" id="CHEBI:29950"/>
        <dbReference type="ChEBI" id="CHEBI:82612"/>
        <dbReference type="ChEBI" id="CHEBI:85445"/>
        <dbReference type="ChEBI" id="CHEBI:85448"/>
        <dbReference type="EC" id="2.1.1.63"/>
    </reaction>
</comment>
<evidence type="ECO:0000256" key="1">
    <source>
        <dbReference type="ARBA" id="ARBA00001286"/>
    </source>
</evidence>
<dbReference type="PANTHER" id="PTHR10815">
    <property type="entry name" value="METHYLATED-DNA--PROTEIN-CYSTEINE METHYLTRANSFERASE"/>
    <property type="match status" value="1"/>
</dbReference>
<accession>A0ABX2AHH6</accession>
<feature type="domain" description="Methylated-DNA-[protein]-cysteine S-methyltransferase DNA binding" evidence="7">
    <location>
        <begin position="93"/>
        <end position="171"/>
    </location>
</feature>
<dbReference type="CDD" id="cd06445">
    <property type="entry name" value="ATase"/>
    <property type="match status" value="1"/>
</dbReference>
<proteinExistence type="predicted"/>
<dbReference type="EMBL" id="JABJWC010000057">
    <property type="protein sequence ID" value="NPC67741.1"/>
    <property type="molecule type" value="Genomic_DNA"/>
</dbReference>
<comment type="catalytic activity">
    <reaction evidence="1">
        <text>a 4-O-methyl-thymidine in DNA + L-cysteinyl-[protein] = a thymidine in DNA + S-methyl-L-cysteinyl-[protein]</text>
        <dbReference type="Rhea" id="RHEA:53428"/>
        <dbReference type="Rhea" id="RHEA-COMP:10131"/>
        <dbReference type="Rhea" id="RHEA-COMP:10132"/>
        <dbReference type="Rhea" id="RHEA-COMP:13555"/>
        <dbReference type="Rhea" id="RHEA-COMP:13556"/>
        <dbReference type="ChEBI" id="CHEBI:29950"/>
        <dbReference type="ChEBI" id="CHEBI:82612"/>
        <dbReference type="ChEBI" id="CHEBI:137386"/>
        <dbReference type="ChEBI" id="CHEBI:137387"/>
        <dbReference type="EC" id="2.1.1.63"/>
    </reaction>
</comment>
<keyword evidence="9" id="KW-1185">Reference proteome</keyword>
<dbReference type="SUPFAM" id="SSF46767">
    <property type="entry name" value="Methylated DNA-protein cysteine methyltransferase, C-terminal domain"/>
    <property type="match status" value="1"/>
</dbReference>
<dbReference type="Gene3D" id="1.10.10.10">
    <property type="entry name" value="Winged helix-like DNA-binding domain superfamily/Winged helix DNA-binding domain"/>
    <property type="match status" value="1"/>
</dbReference>
<dbReference type="RefSeq" id="WP_172158808.1">
    <property type="nucleotide sequence ID" value="NZ_JABJWC010000057.1"/>
</dbReference>
<name>A0ABX2AHH6_9PROT</name>
<keyword evidence="5" id="KW-0234">DNA repair</keyword>
<dbReference type="Proteomes" id="UP000623090">
    <property type="component" value="Unassembled WGS sequence"/>
</dbReference>
<gene>
    <name evidence="8" type="ORF">HNW77_15430</name>
</gene>
<comment type="caution">
    <text evidence="8">The sequence shown here is derived from an EMBL/GenBank/DDBJ whole genome shotgun (WGS) entry which is preliminary data.</text>
</comment>
<evidence type="ECO:0000256" key="2">
    <source>
        <dbReference type="ARBA" id="ARBA00022603"/>
    </source>
</evidence>
<dbReference type="PANTHER" id="PTHR10815:SF14">
    <property type="entry name" value="BIFUNCTIONAL TRANSCRIPTIONAL ACTIVATOR_DNA REPAIR ENZYME ADA"/>
    <property type="match status" value="1"/>
</dbReference>